<proteinExistence type="inferred from homology"/>
<feature type="domain" description="RHS protein conserved region" evidence="2">
    <location>
        <begin position="79"/>
        <end position="109"/>
    </location>
</feature>
<evidence type="ECO:0000259" key="2">
    <source>
        <dbReference type="Pfam" id="PF03527"/>
    </source>
</evidence>
<dbReference type="EMBL" id="VYKJ01000034">
    <property type="protein sequence ID" value="KAA8993835.1"/>
    <property type="molecule type" value="Genomic_DNA"/>
</dbReference>
<dbReference type="Proteomes" id="UP000335415">
    <property type="component" value="Unassembled WGS sequence"/>
</dbReference>
<evidence type="ECO:0000313" key="4">
    <source>
        <dbReference type="Proteomes" id="UP000335415"/>
    </source>
</evidence>
<evidence type="ECO:0000256" key="1">
    <source>
        <dbReference type="ARBA" id="ARBA00009455"/>
    </source>
</evidence>
<protein>
    <recommendedName>
        <fullName evidence="2">RHS protein conserved region domain-containing protein</fullName>
    </recommendedName>
</protein>
<gene>
    <name evidence="3" type="ORF">FJU30_26480</name>
</gene>
<dbReference type="Gene3D" id="2.180.10.10">
    <property type="entry name" value="RHS repeat-associated core"/>
    <property type="match status" value="1"/>
</dbReference>
<dbReference type="PANTHER" id="PTHR32305:SF15">
    <property type="entry name" value="PROTEIN RHSA-RELATED"/>
    <property type="match status" value="1"/>
</dbReference>
<sequence length="299" mass="34257">MEGRPEYRYDALGRRTHKILHRHGEAGADAEVITFLWSGMRLAGGQSSRTPDSNIRYLCSEDSYEPLARVDHRAGRDTVYYFHTGLPLGMTDEQGDTVWRGRFSDWGETEYESHPGRLNGPQNLRFQGQYLDRETGLHYNLLRYYDPQYGRFTQPDPIGLLGGLNNYAYAPNPLTWIDPLGLAGCTVKMQPYRDDVLVKGPHADVFVNGRKVSEARLGNDGQWFRWGEMANDRKVLKEVDKAIKGMENNSKIMTETISQTKRAIREFEQVINHGKPGTGIYQQAERGLIRFKEILWLIT</sequence>
<comment type="similarity">
    <text evidence="1">Belongs to the RHS family.</text>
</comment>
<evidence type="ECO:0000313" key="3">
    <source>
        <dbReference type="EMBL" id="KAA8993835.1"/>
    </source>
</evidence>
<keyword evidence="4" id="KW-1185">Reference proteome</keyword>
<dbReference type="Pfam" id="PF03527">
    <property type="entry name" value="RHS"/>
    <property type="match status" value="1"/>
</dbReference>
<accession>A0A5J5FPU4</accession>
<reference evidence="3 4" key="1">
    <citation type="submission" date="2019-09" db="EMBL/GenBank/DDBJ databases">
        <authorList>
            <person name="Li Y."/>
        </authorList>
    </citation>
    <scope>NUCLEOTIDE SEQUENCE [LARGE SCALE GENOMIC DNA]</scope>
    <source>
        <strain evidence="3 4">L3-3HA</strain>
    </source>
</reference>
<dbReference type="AlphaFoldDB" id="A0A5J5FPU4"/>
<comment type="caution">
    <text evidence="3">The sequence shown here is derived from an EMBL/GenBank/DDBJ whole genome shotgun (WGS) entry which is preliminary data.</text>
</comment>
<name>A0A5J5FPU4_9GAMM</name>
<dbReference type="InterPro" id="IPR022385">
    <property type="entry name" value="Rhs_assc_core"/>
</dbReference>
<dbReference type="InterPro" id="IPR050708">
    <property type="entry name" value="T6SS_VgrG/RHS"/>
</dbReference>
<dbReference type="OrthoDB" id="6043530at2"/>
<dbReference type="NCBIfam" id="TIGR03696">
    <property type="entry name" value="Rhs_assc_core"/>
    <property type="match status" value="1"/>
</dbReference>
<dbReference type="InterPro" id="IPR001826">
    <property type="entry name" value="RHS"/>
</dbReference>
<organism evidence="3 4">
    <name type="scientific">Affinibrenneria salicis</name>
    <dbReference type="NCBI Taxonomy" id="2590031"/>
    <lineage>
        <taxon>Bacteria</taxon>
        <taxon>Pseudomonadati</taxon>
        <taxon>Pseudomonadota</taxon>
        <taxon>Gammaproteobacteria</taxon>
        <taxon>Enterobacterales</taxon>
        <taxon>Pectobacteriaceae</taxon>
        <taxon>Affinibrenneria</taxon>
    </lineage>
</organism>
<dbReference type="PANTHER" id="PTHR32305">
    <property type="match status" value="1"/>
</dbReference>